<evidence type="ECO:0000259" key="5">
    <source>
        <dbReference type="PROSITE" id="PS50097"/>
    </source>
</evidence>
<dbReference type="InterPro" id="IPR027356">
    <property type="entry name" value="NPH3_dom"/>
</dbReference>
<dbReference type="SUPFAM" id="SSF54695">
    <property type="entry name" value="POZ domain"/>
    <property type="match status" value="1"/>
</dbReference>
<keyword evidence="3" id="KW-0175">Coiled coil</keyword>
<feature type="domain" description="NPH3" evidence="6">
    <location>
        <begin position="209"/>
        <end position="500"/>
    </location>
</feature>
<dbReference type="PROSITE" id="PS51649">
    <property type="entry name" value="NPH3"/>
    <property type="match status" value="1"/>
</dbReference>
<evidence type="ECO:0000313" key="8">
    <source>
        <dbReference type="Proteomes" id="UP000825935"/>
    </source>
</evidence>
<comment type="pathway">
    <text evidence="1">Protein modification; protein ubiquitination.</text>
</comment>
<feature type="region of interest" description="Disordered" evidence="4">
    <location>
        <begin position="616"/>
        <end position="638"/>
    </location>
</feature>
<dbReference type="Pfam" id="PF03000">
    <property type="entry name" value="NPH3"/>
    <property type="match status" value="1"/>
</dbReference>
<dbReference type="AlphaFoldDB" id="A0A8T2U7M6"/>
<dbReference type="EMBL" id="CM035413">
    <property type="protein sequence ID" value="KAH7431827.1"/>
    <property type="molecule type" value="Genomic_DNA"/>
</dbReference>
<dbReference type="OrthoDB" id="624345at2759"/>
<organism evidence="7 8">
    <name type="scientific">Ceratopteris richardii</name>
    <name type="common">Triangle waterfern</name>
    <dbReference type="NCBI Taxonomy" id="49495"/>
    <lineage>
        <taxon>Eukaryota</taxon>
        <taxon>Viridiplantae</taxon>
        <taxon>Streptophyta</taxon>
        <taxon>Embryophyta</taxon>
        <taxon>Tracheophyta</taxon>
        <taxon>Polypodiopsida</taxon>
        <taxon>Polypodiidae</taxon>
        <taxon>Polypodiales</taxon>
        <taxon>Pteridineae</taxon>
        <taxon>Pteridaceae</taxon>
        <taxon>Parkerioideae</taxon>
        <taxon>Ceratopteris</taxon>
    </lineage>
</organism>
<dbReference type="OMA" id="EDHAEGN"/>
<keyword evidence="2" id="KW-0833">Ubl conjugation pathway</keyword>
<dbReference type="PANTHER" id="PTHR32370">
    <property type="entry name" value="OS12G0117600 PROTEIN"/>
    <property type="match status" value="1"/>
</dbReference>
<keyword evidence="8" id="KW-1185">Reference proteome</keyword>
<evidence type="ECO:0000256" key="1">
    <source>
        <dbReference type="ARBA" id="ARBA00004906"/>
    </source>
</evidence>
<dbReference type="Pfam" id="PF00651">
    <property type="entry name" value="BTB"/>
    <property type="match status" value="1"/>
</dbReference>
<dbReference type="PROSITE" id="PS50097">
    <property type="entry name" value="BTB"/>
    <property type="match status" value="1"/>
</dbReference>
<comment type="caution">
    <text evidence="7">The sequence shown here is derived from an EMBL/GenBank/DDBJ whole genome shotgun (WGS) entry which is preliminary data.</text>
</comment>
<gene>
    <name evidence="7" type="ORF">KP509_08G068600</name>
</gene>
<evidence type="ECO:0000313" key="7">
    <source>
        <dbReference type="EMBL" id="KAH7431827.1"/>
    </source>
</evidence>
<feature type="domain" description="BTB" evidence="5">
    <location>
        <begin position="28"/>
        <end position="95"/>
    </location>
</feature>
<name>A0A8T2U7M6_CERRI</name>
<accession>A0A8T2U7M6</accession>
<proteinExistence type="predicted"/>
<dbReference type="Proteomes" id="UP000825935">
    <property type="component" value="Chromosome 8"/>
</dbReference>
<evidence type="ECO:0000256" key="3">
    <source>
        <dbReference type="SAM" id="Coils"/>
    </source>
</evidence>
<evidence type="ECO:0000259" key="6">
    <source>
        <dbReference type="PROSITE" id="PS51649"/>
    </source>
</evidence>
<feature type="compositionally biased region" description="Basic residues" evidence="4">
    <location>
        <begin position="628"/>
        <end position="638"/>
    </location>
</feature>
<sequence length="638" mass="71440">MECLKLGSKPDGFHRKDKAWFYSSGLPSDVVIEVDGILFHLHKFPLVSRSGKLARLMEKKVEEPVHLHLHQVPGGPDGFEFVAKFCYGVRLELTAVNVIPICCIAEYLEMTEEFGEGNLIAAAEGFLNHVVLRNWKECIKALRSSETVFLEAEELGVINQCVDALTLKACTNPSIVGWPMPYSSMQSPGGSLLWNGINTGAKPRRSRSDWWYEDVSRLSLPLYRRVIEGVKHRGLKPESVAGALMHFASRYLPALTKLQTSKDGNARFGPIGLAVTLSESEQKAILETIDNLLPMQKALVPSKFLARLLRSAIILNASLDCRSNIERRIGLQLDETSLEDLLLPNLTYNMETLYDIDCVQRILDHFLLFDHSIESSLSTKSDDENLPIANSPPLSPIMMVARLMDSYLGEVAPDVNLKLLKFKSLAEALPGYARVSDDGLYRAIDIYLKAHPWLKEEEKEQLCQLMDCQKLSLEACAHAAQNERLPLRAVVRVLFFEQLQLRTAIASCFMVSDNSRPLQHPSVTDAIPSAAALMRGEGWANAVRDNQALRVDMDNMKVRVNNLEKECSGMREELEKIGKIRGHWNMVSRALGNRFKSHICRTRNSATVQDQTRLAGTSHGLPSVKSRQSLHRRSSSLS</sequence>
<protein>
    <submittedName>
        <fullName evidence="7">Uncharacterized protein</fullName>
    </submittedName>
</protein>
<dbReference type="InterPro" id="IPR000210">
    <property type="entry name" value="BTB/POZ_dom"/>
</dbReference>
<evidence type="ECO:0000256" key="2">
    <source>
        <dbReference type="ARBA" id="ARBA00022786"/>
    </source>
</evidence>
<feature type="coiled-coil region" evidence="3">
    <location>
        <begin position="546"/>
        <end position="580"/>
    </location>
</feature>
<dbReference type="InterPro" id="IPR043454">
    <property type="entry name" value="NPH3/RPT2-like"/>
</dbReference>
<dbReference type="SMART" id="SM00225">
    <property type="entry name" value="BTB"/>
    <property type="match status" value="1"/>
</dbReference>
<dbReference type="Gene3D" id="3.30.710.10">
    <property type="entry name" value="Potassium Channel Kv1.1, Chain A"/>
    <property type="match status" value="1"/>
</dbReference>
<evidence type="ECO:0000256" key="4">
    <source>
        <dbReference type="SAM" id="MobiDB-lite"/>
    </source>
</evidence>
<reference evidence="7" key="1">
    <citation type="submission" date="2021-08" db="EMBL/GenBank/DDBJ databases">
        <title>WGS assembly of Ceratopteris richardii.</title>
        <authorList>
            <person name="Marchant D.B."/>
            <person name="Chen G."/>
            <person name="Jenkins J."/>
            <person name="Shu S."/>
            <person name="Leebens-Mack J."/>
            <person name="Grimwood J."/>
            <person name="Schmutz J."/>
            <person name="Soltis P."/>
            <person name="Soltis D."/>
            <person name="Chen Z.-H."/>
        </authorList>
    </citation>
    <scope>NUCLEOTIDE SEQUENCE</scope>
    <source>
        <strain evidence="7">Whitten #5841</strain>
        <tissue evidence="7">Leaf</tissue>
    </source>
</reference>
<dbReference type="InterPro" id="IPR011333">
    <property type="entry name" value="SKP1/BTB/POZ_sf"/>
</dbReference>